<dbReference type="InParanoid" id="A0A0D0BA82"/>
<organism evidence="1 2">
    <name type="scientific">Suillus luteus UH-Slu-Lm8-n1</name>
    <dbReference type="NCBI Taxonomy" id="930992"/>
    <lineage>
        <taxon>Eukaryota</taxon>
        <taxon>Fungi</taxon>
        <taxon>Dikarya</taxon>
        <taxon>Basidiomycota</taxon>
        <taxon>Agaricomycotina</taxon>
        <taxon>Agaricomycetes</taxon>
        <taxon>Agaricomycetidae</taxon>
        <taxon>Boletales</taxon>
        <taxon>Suillineae</taxon>
        <taxon>Suillaceae</taxon>
        <taxon>Suillus</taxon>
    </lineage>
</organism>
<reference evidence="2" key="2">
    <citation type="submission" date="2015-01" db="EMBL/GenBank/DDBJ databases">
        <title>Evolutionary Origins and Diversification of the Mycorrhizal Mutualists.</title>
        <authorList>
            <consortium name="DOE Joint Genome Institute"/>
            <consortium name="Mycorrhizal Genomics Consortium"/>
            <person name="Kohler A."/>
            <person name="Kuo A."/>
            <person name="Nagy L.G."/>
            <person name="Floudas D."/>
            <person name="Copeland A."/>
            <person name="Barry K.W."/>
            <person name="Cichocki N."/>
            <person name="Veneault-Fourrey C."/>
            <person name="LaButti K."/>
            <person name="Lindquist E.A."/>
            <person name="Lipzen A."/>
            <person name="Lundell T."/>
            <person name="Morin E."/>
            <person name="Murat C."/>
            <person name="Riley R."/>
            <person name="Ohm R."/>
            <person name="Sun H."/>
            <person name="Tunlid A."/>
            <person name="Henrissat B."/>
            <person name="Grigoriev I.V."/>
            <person name="Hibbett D.S."/>
            <person name="Martin F."/>
        </authorList>
    </citation>
    <scope>NUCLEOTIDE SEQUENCE [LARGE SCALE GENOMIC DNA]</scope>
    <source>
        <strain evidence="2">UH-Slu-Lm8-n1</strain>
    </source>
</reference>
<keyword evidence="2" id="KW-1185">Reference proteome</keyword>
<reference evidence="1 2" key="1">
    <citation type="submission" date="2014-04" db="EMBL/GenBank/DDBJ databases">
        <authorList>
            <consortium name="DOE Joint Genome Institute"/>
            <person name="Kuo A."/>
            <person name="Ruytinx J."/>
            <person name="Rineau F."/>
            <person name="Colpaert J."/>
            <person name="Kohler A."/>
            <person name="Nagy L.G."/>
            <person name="Floudas D."/>
            <person name="Copeland A."/>
            <person name="Barry K.W."/>
            <person name="Cichocki N."/>
            <person name="Veneault-Fourrey C."/>
            <person name="LaButti K."/>
            <person name="Lindquist E.A."/>
            <person name="Lipzen A."/>
            <person name="Lundell T."/>
            <person name="Morin E."/>
            <person name="Murat C."/>
            <person name="Sun H."/>
            <person name="Tunlid A."/>
            <person name="Henrissat B."/>
            <person name="Grigoriev I.V."/>
            <person name="Hibbett D.S."/>
            <person name="Martin F."/>
            <person name="Nordberg H.P."/>
            <person name="Cantor M.N."/>
            <person name="Hua S.X."/>
        </authorList>
    </citation>
    <scope>NUCLEOTIDE SEQUENCE [LARGE SCALE GENOMIC DNA]</scope>
    <source>
        <strain evidence="1 2">UH-Slu-Lm8-n1</strain>
    </source>
</reference>
<dbReference type="EMBL" id="KN835156">
    <property type="protein sequence ID" value="KIK46624.1"/>
    <property type="molecule type" value="Genomic_DNA"/>
</dbReference>
<protein>
    <submittedName>
        <fullName evidence="1">Uncharacterized protein</fullName>
    </submittedName>
</protein>
<accession>A0A0D0BA82</accession>
<sequence length="75" mass="8443">MNIIKVRHTFYLSLLNGVIEIGSRSLLDEHPRLLVNKLPQCSLPPIFTYLPLTTSPPNFVRDCLVALKRVVAWGG</sequence>
<proteinExistence type="predicted"/>
<dbReference type="Proteomes" id="UP000054485">
    <property type="component" value="Unassembled WGS sequence"/>
</dbReference>
<name>A0A0D0BA82_9AGAM</name>
<gene>
    <name evidence="1" type="ORF">CY34DRAFT_800141</name>
</gene>
<dbReference type="AlphaFoldDB" id="A0A0D0BA82"/>
<dbReference type="HOGENOM" id="CLU_2672754_0_0_1"/>
<evidence type="ECO:0000313" key="2">
    <source>
        <dbReference type="Proteomes" id="UP000054485"/>
    </source>
</evidence>
<evidence type="ECO:0000313" key="1">
    <source>
        <dbReference type="EMBL" id="KIK46624.1"/>
    </source>
</evidence>